<evidence type="ECO:0000313" key="1">
    <source>
        <dbReference type="EMBL" id="RGP71486.1"/>
    </source>
</evidence>
<sequence length="100" mass="10752">MRTTSITPVKAPSVNFDSIDWNHDNYPQRIKNTNQSAYPALGSSVQALAGELQAAVRVTEVPASILTMGLFFGCVVLDGPALVDQSRAEMLTIYLSKPVG</sequence>
<reference evidence="1 2" key="1">
    <citation type="journal article" date="2018" name="PLoS Pathog.">
        <title>Evolution of structural diversity of trichothecenes, a family of toxins produced by plant pathogenic and entomopathogenic fungi.</title>
        <authorList>
            <person name="Proctor R.H."/>
            <person name="McCormick S.P."/>
            <person name="Kim H.S."/>
            <person name="Cardoza R.E."/>
            <person name="Stanley A.M."/>
            <person name="Lindo L."/>
            <person name="Kelly A."/>
            <person name="Brown D.W."/>
            <person name="Lee T."/>
            <person name="Vaughan M.M."/>
            <person name="Alexander N.J."/>
            <person name="Busman M."/>
            <person name="Gutierrez S."/>
        </authorList>
    </citation>
    <scope>NUCLEOTIDE SEQUENCE [LARGE SCALE GENOMIC DNA]</scope>
    <source>
        <strain evidence="1 2">NRRL 3299</strain>
    </source>
</reference>
<gene>
    <name evidence="1" type="ORF">FSPOR_3333</name>
</gene>
<name>A0A395SGG8_FUSSP</name>
<evidence type="ECO:0000313" key="2">
    <source>
        <dbReference type="Proteomes" id="UP000266152"/>
    </source>
</evidence>
<protein>
    <submittedName>
        <fullName evidence="1">Uncharacterized protein</fullName>
    </submittedName>
</protein>
<keyword evidence="2" id="KW-1185">Reference proteome</keyword>
<accession>A0A395SGG8</accession>
<organism evidence="1 2">
    <name type="scientific">Fusarium sporotrichioides</name>
    <dbReference type="NCBI Taxonomy" id="5514"/>
    <lineage>
        <taxon>Eukaryota</taxon>
        <taxon>Fungi</taxon>
        <taxon>Dikarya</taxon>
        <taxon>Ascomycota</taxon>
        <taxon>Pezizomycotina</taxon>
        <taxon>Sordariomycetes</taxon>
        <taxon>Hypocreomycetidae</taxon>
        <taxon>Hypocreales</taxon>
        <taxon>Nectriaceae</taxon>
        <taxon>Fusarium</taxon>
    </lineage>
</organism>
<proteinExistence type="predicted"/>
<dbReference type="AlphaFoldDB" id="A0A395SGG8"/>
<comment type="caution">
    <text evidence="1">The sequence shown here is derived from an EMBL/GenBank/DDBJ whole genome shotgun (WGS) entry which is preliminary data.</text>
</comment>
<dbReference type="EMBL" id="PXOF01000042">
    <property type="protein sequence ID" value="RGP71486.1"/>
    <property type="molecule type" value="Genomic_DNA"/>
</dbReference>
<dbReference type="Proteomes" id="UP000266152">
    <property type="component" value="Unassembled WGS sequence"/>
</dbReference>